<dbReference type="AlphaFoldDB" id="A0A2U1ZYH8"/>
<name>A0A2U1ZYH8_9MICO</name>
<dbReference type="InterPro" id="IPR010982">
    <property type="entry name" value="Lambda_DNA-bd_dom_sf"/>
</dbReference>
<dbReference type="EMBL" id="PYHR01000002">
    <property type="protein sequence ID" value="PWD52048.1"/>
    <property type="molecule type" value="Genomic_DNA"/>
</dbReference>
<dbReference type="SUPFAM" id="SSF47413">
    <property type="entry name" value="lambda repressor-like DNA-binding domains"/>
    <property type="match status" value="1"/>
</dbReference>
<accession>A0A2U1ZYH8</accession>
<proteinExistence type="predicted"/>
<gene>
    <name evidence="2" type="ORF">C8046_16750</name>
</gene>
<dbReference type="Pfam" id="PF01381">
    <property type="entry name" value="HTH_3"/>
    <property type="match status" value="1"/>
</dbReference>
<evidence type="ECO:0000313" key="3">
    <source>
        <dbReference type="Proteomes" id="UP000245166"/>
    </source>
</evidence>
<evidence type="ECO:0000259" key="1">
    <source>
        <dbReference type="PROSITE" id="PS50943"/>
    </source>
</evidence>
<keyword evidence="3" id="KW-1185">Reference proteome</keyword>
<dbReference type="InterPro" id="IPR001387">
    <property type="entry name" value="Cro/C1-type_HTH"/>
</dbReference>
<comment type="caution">
    <text evidence="2">The sequence shown here is derived from an EMBL/GenBank/DDBJ whole genome shotgun (WGS) entry which is preliminary data.</text>
</comment>
<dbReference type="SMART" id="SM00530">
    <property type="entry name" value="HTH_XRE"/>
    <property type="match status" value="1"/>
</dbReference>
<protein>
    <recommendedName>
        <fullName evidence="1">HTH cro/C1-type domain-containing protein</fullName>
    </recommendedName>
</protein>
<organism evidence="2 3">
    <name type="scientific">Serinibacter arcticus</name>
    <dbReference type="NCBI Taxonomy" id="1655435"/>
    <lineage>
        <taxon>Bacteria</taxon>
        <taxon>Bacillati</taxon>
        <taxon>Actinomycetota</taxon>
        <taxon>Actinomycetes</taxon>
        <taxon>Micrococcales</taxon>
        <taxon>Beutenbergiaceae</taxon>
        <taxon>Serinibacter</taxon>
    </lineage>
</organism>
<sequence>MVWLIFEEVAMTHEVFRRRLREERARSGLSQSALAAALGRLLQRHLDPSAVARMEAGERSVRLEEAVAAAEVLGLPLGALLRDRDAIDDEIGELERDLSVAEWETSQAAEAHRTARDSAVGLRRRIAELRAIRGD</sequence>
<dbReference type="PROSITE" id="PS50943">
    <property type="entry name" value="HTH_CROC1"/>
    <property type="match status" value="1"/>
</dbReference>
<evidence type="ECO:0000313" key="2">
    <source>
        <dbReference type="EMBL" id="PWD52048.1"/>
    </source>
</evidence>
<dbReference type="Gene3D" id="1.10.260.40">
    <property type="entry name" value="lambda repressor-like DNA-binding domains"/>
    <property type="match status" value="1"/>
</dbReference>
<feature type="domain" description="HTH cro/C1-type" evidence="1">
    <location>
        <begin position="20"/>
        <end position="80"/>
    </location>
</feature>
<dbReference type="Proteomes" id="UP000245166">
    <property type="component" value="Unassembled WGS sequence"/>
</dbReference>
<dbReference type="GO" id="GO:0003677">
    <property type="term" value="F:DNA binding"/>
    <property type="evidence" value="ECO:0007669"/>
    <property type="project" value="InterPro"/>
</dbReference>
<reference evidence="2 3" key="1">
    <citation type="submission" date="2018-03" db="EMBL/GenBank/DDBJ databases">
        <title>Genome assembly of novel Miniimonas species PCH200.</title>
        <authorList>
            <person name="Thakur V."/>
            <person name="Kumar V."/>
            <person name="Singh D."/>
        </authorList>
    </citation>
    <scope>NUCLEOTIDE SEQUENCE [LARGE SCALE GENOMIC DNA]</scope>
    <source>
        <strain evidence="2 3">PCH200</strain>
    </source>
</reference>